<dbReference type="EMBL" id="CAADRA010000001">
    <property type="protein sequence ID" value="VFT77249.1"/>
    <property type="molecule type" value="Genomic_DNA"/>
</dbReference>
<reference evidence="4 5" key="1">
    <citation type="submission" date="2019-03" db="EMBL/GenBank/DDBJ databases">
        <authorList>
            <person name="Gaulin E."/>
            <person name="Dumas B."/>
        </authorList>
    </citation>
    <scope>NUCLEOTIDE SEQUENCE [LARGE SCALE GENOMIC DNA]</scope>
    <source>
        <strain evidence="4">CBS 568.67</strain>
    </source>
</reference>
<dbReference type="AlphaFoldDB" id="A0A485K1R0"/>
<organism evidence="4 5">
    <name type="scientific">Aphanomyces stellatus</name>
    <dbReference type="NCBI Taxonomy" id="120398"/>
    <lineage>
        <taxon>Eukaryota</taxon>
        <taxon>Sar</taxon>
        <taxon>Stramenopiles</taxon>
        <taxon>Oomycota</taxon>
        <taxon>Saprolegniomycetes</taxon>
        <taxon>Saprolegniales</taxon>
        <taxon>Verrucalvaceae</taxon>
        <taxon>Aphanomyces</taxon>
    </lineage>
</organism>
<keyword evidence="2" id="KW-0812">Transmembrane</keyword>
<dbReference type="EMBL" id="VJMH01000001">
    <property type="protein sequence ID" value="KAF0720828.1"/>
    <property type="molecule type" value="Genomic_DNA"/>
</dbReference>
<keyword evidence="5" id="KW-1185">Reference proteome</keyword>
<reference evidence="3" key="2">
    <citation type="submission" date="2019-06" db="EMBL/GenBank/DDBJ databases">
        <title>Genomics analysis of Aphanomyces spp. identifies a new class of oomycete effector associated with host adaptation.</title>
        <authorList>
            <person name="Gaulin E."/>
        </authorList>
    </citation>
    <scope>NUCLEOTIDE SEQUENCE</scope>
    <source>
        <strain evidence="3">CBS 578.67</strain>
    </source>
</reference>
<evidence type="ECO:0000313" key="5">
    <source>
        <dbReference type="Proteomes" id="UP000332933"/>
    </source>
</evidence>
<name>A0A485K1R0_9STRA</name>
<dbReference type="Proteomes" id="UP000332933">
    <property type="component" value="Unassembled WGS sequence"/>
</dbReference>
<proteinExistence type="predicted"/>
<evidence type="ECO:0000256" key="2">
    <source>
        <dbReference type="SAM" id="Phobius"/>
    </source>
</evidence>
<feature type="compositionally biased region" description="Pro residues" evidence="1">
    <location>
        <begin position="8"/>
        <end position="29"/>
    </location>
</feature>
<accession>A0A485K1R0</accession>
<protein>
    <submittedName>
        <fullName evidence="4">Aste57867_23 protein</fullName>
    </submittedName>
</protein>
<keyword evidence="2" id="KW-0472">Membrane</keyword>
<feature type="region of interest" description="Disordered" evidence="1">
    <location>
        <begin position="1"/>
        <end position="32"/>
    </location>
</feature>
<evidence type="ECO:0000313" key="4">
    <source>
        <dbReference type="EMBL" id="VFT77249.1"/>
    </source>
</evidence>
<evidence type="ECO:0000313" key="3">
    <source>
        <dbReference type="EMBL" id="KAF0720828.1"/>
    </source>
</evidence>
<sequence length="318" mass="34610">MVANSAPAPKPVPRLTPSPRPAPINPSAPQPRATPTLDYAYIPLRQSLPYNAAVTFVGPDLWVQSFCLRTICQSNYESCVSKFDACACYPGLLQCANKWCWWSPAQSALHECHKTRAQNPSCRLECDLWDYPTESKRVEYKAVSSVRIQGTTADAFADAEYDFAQAVVAVVLNTPTNPSQVVFFNDILDVVDIDDRNGAPYSVLSVDFEVHVASNESMHSAQRALEADMLRGPGASILASMLVERGVLFNATQLSIVSALTAIDAIHDPFNWTLIVIVVAGLVLWGCVHVCCDDDAKKEDDGVAQVGETTSLTRSESA</sequence>
<gene>
    <name evidence="4" type="primary">Aste57867_23</name>
    <name evidence="3" type="ORF">As57867_000023</name>
    <name evidence="4" type="ORF">ASTE57867_23</name>
</gene>
<evidence type="ECO:0000256" key="1">
    <source>
        <dbReference type="SAM" id="MobiDB-lite"/>
    </source>
</evidence>
<feature type="transmembrane region" description="Helical" evidence="2">
    <location>
        <begin position="272"/>
        <end position="292"/>
    </location>
</feature>
<keyword evidence="2" id="KW-1133">Transmembrane helix</keyword>
<dbReference type="OrthoDB" id="78106at2759"/>